<name>A0AAN9Y5B1_9HEMI</name>
<feature type="compositionally biased region" description="Acidic residues" evidence="2">
    <location>
        <begin position="176"/>
        <end position="185"/>
    </location>
</feature>
<evidence type="ECO:0000313" key="3">
    <source>
        <dbReference type="EMBL" id="KAK7595201.1"/>
    </source>
</evidence>
<evidence type="ECO:0000256" key="2">
    <source>
        <dbReference type="SAM" id="MobiDB-lite"/>
    </source>
</evidence>
<dbReference type="AlphaFoldDB" id="A0AAN9Y5B1"/>
<proteinExistence type="predicted"/>
<reference evidence="3 4" key="1">
    <citation type="submission" date="2024-03" db="EMBL/GenBank/DDBJ databases">
        <title>Adaptation during the transition from Ophiocordyceps entomopathogen to insect associate is accompanied by gene loss and intensified selection.</title>
        <authorList>
            <person name="Ward C.M."/>
            <person name="Onetto C.A."/>
            <person name="Borneman A.R."/>
        </authorList>
    </citation>
    <scope>NUCLEOTIDE SEQUENCE [LARGE SCALE GENOMIC DNA]</scope>
    <source>
        <strain evidence="3">AWRI1</strain>
        <tissue evidence="3">Single Adult Female</tissue>
    </source>
</reference>
<keyword evidence="4" id="KW-1185">Reference proteome</keyword>
<keyword evidence="1" id="KW-0175">Coiled coil</keyword>
<dbReference type="EMBL" id="JBBCAQ010000019">
    <property type="protein sequence ID" value="KAK7595201.1"/>
    <property type="molecule type" value="Genomic_DNA"/>
</dbReference>
<protein>
    <submittedName>
        <fullName evidence="3">Uncharacterized protein</fullName>
    </submittedName>
</protein>
<dbReference type="Proteomes" id="UP001367676">
    <property type="component" value="Unassembled WGS sequence"/>
</dbReference>
<evidence type="ECO:0000256" key="1">
    <source>
        <dbReference type="SAM" id="Coils"/>
    </source>
</evidence>
<feature type="coiled-coil region" evidence="1">
    <location>
        <begin position="89"/>
        <end position="123"/>
    </location>
</feature>
<gene>
    <name evidence="3" type="ORF">V9T40_001634</name>
</gene>
<evidence type="ECO:0000313" key="4">
    <source>
        <dbReference type="Proteomes" id="UP001367676"/>
    </source>
</evidence>
<accession>A0AAN9Y5B1</accession>
<feature type="region of interest" description="Disordered" evidence="2">
    <location>
        <begin position="163"/>
        <end position="185"/>
    </location>
</feature>
<organism evidence="3 4">
    <name type="scientific">Parthenolecanium corni</name>
    <dbReference type="NCBI Taxonomy" id="536013"/>
    <lineage>
        <taxon>Eukaryota</taxon>
        <taxon>Metazoa</taxon>
        <taxon>Ecdysozoa</taxon>
        <taxon>Arthropoda</taxon>
        <taxon>Hexapoda</taxon>
        <taxon>Insecta</taxon>
        <taxon>Pterygota</taxon>
        <taxon>Neoptera</taxon>
        <taxon>Paraneoptera</taxon>
        <taxon>Hemiptera</taxon>
        <taxon>Sternorrhyncha</taxon>
        <taxon>Coccoidea</taxon>
        <taxon>Coccidae</taxon>
        <taxon>Parthenolecanium</taxon>
    </lineage>
</organism>
<comment type="caution">
    <text evidence="3">The sequence shown here is derived from an EMBL/GenBank/DDBJ whole genome shotgun (WGS) entry which is preliminary data.</text>
</comment>
<sequence>MALRFEVAPNDHYHVTRESVQKKEGLNVDILRESTRYRYHSPILGHNPPQSPARVKDYGALEEVMAGSYIPEIQENVEQVDLSAQDAMIQKLTDQLEIAKHRIQTLERIIAQQGDRLHQLLQKPVNVPKKVVVKYFHGGDIISSDSVHKKPYDVEGQNGIEALLNEEGTETLSQQDLDDSSEEEY</sequence>